<comment type="caution">
    <text evidence="6">The sequence shown here is derived from an EMBL/GenBank/DDBJ whole genome shotgun (WGS) entry which is preliminary data.</text>
</comment>
<evidence type="ECO:0000256" key="4">
    <source>
        <dbReference type="SAM" id="SignalP"/>
    </source>
</evidence>
<dbReference type="EMBL" id="BONY01000015">
    <property type="protein sequence ID" value="GIH04916.1"/>
    <property type="molecule type" value="Genomic_DNA"/>
</dbReference>
<proteinExistence type="inferred from homology"/>
<evidence type="ECO:0000259" key="5">
    <source>
        <dbReference type="Pfam" id="PF09084"/>
    </source>
</evidence>
<evidence type="ECO:0000256" key="2">
    <source>
        <dbReference type="ARBA" id="ARBA00010742"/>
    </source>
</evidence>
<feature type="signal peptide" evidence="4">
    <location>
        <begin position="1"/>
        <end position="27"/>
    </location>
</feature>
<dbReference type="InterPro" id="IPR015168">
    <property type="entry name" value="SsuA/THI5"/>
</dbReference>
<comment type="subcellular location">
    <subcellularLocation>
        <location evidence="1">Periplasm</location>
    </subcellularLocation>
</comment>
<dbReference type="Pfam" id="PF09084">
    <property type="entry name" value="NMT1"/>
    <property type="match status" value="1"/>
</dbReference>
<keyword evidence="3 4" id="KW-0732">Signal</keyword>
<protein>
    <submittedName>
        <fullName evidence="6">ABC transporter substrate-binding protein</fullName>
    </submittedName>
</protein>
<dbReference type="Gene3D" id="3.40.190.10">
    <property type="entry name" value="Periplasmic binding protein-like II"/>
    <property type="match status" value="2"/>
</dbReference>
<dbReference type="PANTHER" id="PTHR30024">
    <property type="entry name" value="ALIPHATIC SULFONATES-BINDING PROTEIN-RELATED"/>
    <property type="match status" value="1"/>
</dbReference>
<name>A0A8J3VGC1_9ACTN</name>
<dbReference type="AlphaFoldDB" id="A0A8J3VGC1"/>
<dbReference type="PANTHER" id="PTHR30024:SF47">
    <property type="entry name" value="TAURINE-BINDING PERIPLASMIC PROTEIN"/>
    <property type="match status" value="1"/>
</dbReference>
<comment type="similarity">
    <text evidence="2">Belongs to the bacterial solute-binding protein SsuA/TauA family.</text>
</comment>
<evidence type="ECO:0000313" key="7">
    <source>
        <dbReference type="Proteomes" id="UP000612899"/>
    </source>
</evidence>
<feature type="chain" id="PRO_5039168495" evidence="4">
    <location>
        <begin position="28"/>
        <end position="321"/>
    </location>
</feature>
<dbReference type="SUPFAM" id="SSF53850">
    <property type="entry name" value="Periplasmic binding protein-like II"/>
    <property type="match status" value="1"/>
</dbReference>
<evidence type="ECO:0000313" key="6">
    <source>
        <dbReference type="EMBL" id="GIH04916.1"/>
    </source>
</evidence>
<evidence type="ECO:0000256" key="3">
    <source>
        <dbReference type="ARBA" id="ARBA00022729"/>
    </source>
</evidence>
<dbReference type="GO" id="GO:0042597">
    <property type="term" value="C:periplasmic space"/>
    <property type="evidence" value="ECO:0007669"/>
    <property type="project" value="UniProtKB-SubCell"/>
</dbReference>
<reference evidence="6" key="1">
    <citation type="submission" date="2021-01" db="EMBL/GenBank/DDBJ databases">
        <title>Whole genome shotgun sequence of Rhizocola hellebori NBRC 109834.</title>
        <authorList>
            <person name="Komaki H."/>
            <person name="Tamura T."/>
        </authorList>
    </citation>
    <scope>NUCLEOTIDE SEQUENCE</scope>
    <source>
        <strain evidence="6">NBRC 109834</strain>
    </source>
</reference>
<keyword evidence="7" id="KW-1185">Reference proteome</keyword>
<evidence type="ECO:0000256" key="1">
    <source>
        <dbReference type="ARBA" id="ARBA00004418"/>
    </source>
</evidence>
<sequence length="321" mass="33127">MESLMIRRFTAVLAGAAMLLSAAACGAKETPPSTPGTPDKVTAGVVAIVDVAPIYLGKQKGFFTEQNIDLTLQTAQGGAAVVPAVAAGTYQFGFSNSISVLVAHTNGVPIKAIASGNGTTGNATADFSGLVVKDPAITSPKALVGKKVATNTLKNIVDTSIKELVKRDGGDPAAVSLVELAFPDMVGALDTNKVDAIFVVEPFLSAAKAKGWKVIGSFAALDPAMCVALYVTSQALAQSNPDLVARFTTAMKKSLAYAESHPDEVRAILGSYTQIAENVRQGMTLPKWPADINRASLDKLADLIVANGLTSKKPDVAAVVS</sequence>
<organism evidence="6 7">
    <name type="scientific">Rhizocola hellebori</name>
    <dbReference type="NCBI Taxonomy" id="1392758"/>
    <lineage>
        <taxon>Bacteria</taxon>
        <taxon>Bacillati</taxon>
        <taxon>Actinomycetota</taxon>
        <taxon>Actinomycetes</taxon>
        <taxon>Micromonosporales</taxon>
        <taxon>Micromonosporaceae</taxon>
        <taxon>Rhizocola</taxon>
    </lineage>
</organism>
<accession>A0A8J3VGC1</accession>
<dbReference type="Proteomes" id="UP000612899">
    <property type="component" value="Unassembled WGS sequence"/>
</dbReference>
<feature type="domain" description="SsuA/THI5-like" evidence="5">
    <location>
        <begin position="50"/>
        <end position="264"/>
    </location>
</feature>
<gene>
    <name evidence="6" type="ORF">Rhe02_29830</name>
</gene>
<dbReference type="PROSITE" id="PS51257">
    <property type="entry name" value="PROKAR_LIPOPROTEIN"/>
    <property type="match status" value="1"/>
</dbReference>